<name>A0AAV8SZB7_9ROSI</name>
<dbReference type="GO" id="GO:0005886">
    <property type="term" value="C:plasma membrane"/>
    <property type="evidence" value="ECO:0007669"/>
    <property type="project" value="TreeGrafter"/>
</dbReference>
<dbReference type="PANTHER" id="PTHR21068:SF43">
    <property type="entry name" value="SPARTIN"/>
    <property type="match status" value="1"/>
</dbReference>
<dbReference type="InterPro" id="IPR045036">
    <property type="entry name" value="Spartin-like"/>
</dbReference>
<feature type="compositionally biased region" description="Basic and acidic residues" evidence="1">
    <location>
        <begin position="1"/>
        <end position="10"/>
    </location>
</feature>
<evidence type="ECO:0000256" key="1">
    <source>
        <dbReference type="SAM" id="MobiDB-lite"/>
    </source>
</evidence>
<protein>
    <recommendedName>
        <fullName evidence="2">Senescence domain-containing protein</fullName>
    </recommendedName>
</protein>
<feature type="compositionally biased region" description="Polar residues" evidence="1">
    <location>
        <begin position="11"/>
        <end position="23"/>
    </location>
</feature>
<accession>A0AAV8SZB7</accession>
<dbReference type="EMBL" id="JAIWQS010000007">
    <property type="protein sequence ID" value="KAJ8759469.1"/>
    <property type="molecule type" value="Genomic_DNA"/>
</dbReference>
<feature type="region of interest" description="Disordered" evidence="1">
    <location>
        <begin position="131"/>
        <end position="153"/>
    </location>
</feature>
<dbReference type="AlphaFoldDB" id="A0AAV8SZB7"/>
<feature type="region of interest" description="Disordered" evidence="1">
    <location>
        <begin position="1"/>
        <end position="28"/>
    </location>
</feature>
<evidence type="ECO:0000259" key="2">
    <source>
        <dbReference type="Pfam" id="PF06911"/>
    </source>
</evidence>
<dbReference type="InterPro" id="IPR009686">
    <property type="entry name" value="Senescence/spartin_C"/>
</dbReference>
<evidence type="ECO:0000313" key="4">
    <source>
        <dbReference type="Proteomes" id="UP001159364"/>
    </source>
</evidence>
<organism evidence="3 4">
    <name type="scientific">Erythroxylum novogranatense</name>
    <dbReference type="NCBI Taxonomy" id="1862640"/>
    <lineage>
        <taxon>Eukaryota</taxon>
        <taxon>Viridiplantae</taxon>
        <taxon>Streptophyta</taxon>
        <taxon>Embryophyta</taxon>
        <taxon>Tracheophyta</taxon>
        <taxon>Spermatophyta</taxon>
        <taxon>Magnoliopsida</taxon>
        <taxon>eudicotyledons</taxon>
        <taxon>Gunneridae</taxon>
        <taxon>Pentapetalae</taxon>
        <taxon>rosids</taxon>
        <taxon>fabids</taxon>
        <taxon>Malpighiales</taxon>
        <taxon>Erythroxylaceae</taxon>
        <taxon>Erythroxylum</taxon>
    </lineage>
</organism>
<reference evidence="3 4" key="1">
    <citation type="submission" date="2021-09" db="EMBL/GenBank/DDBJ databases">
        <title>Genomic insights and catalytic innovation underlie evolution of tropane alkaloids biosynthesis.</title>
        <authorList>
            <person name="Wang Y.-J."/>
            <person name="Tian T."/>
            <person name="Huang J.-P."/>
            <person name="Huang S.-X."/>
        </authorList>
    </citation>
    <scope>NUCLEOTIDE SEQUENCE [LARGE SCALE GENOMIC DNA]</scope>
    <source>
        <strain evidence="3">KIB-2018</strain>
        <tissue evidence="3">Leaf</tissue>
    </source>
</reference>
<sequence length="452" mass="49920">MDSQNIDHENSMQPTHNLMQPNLKSDGDGVAVLVEDSPKDESSVPQETTEDMLIKVPGVVVNLIDRSYSVELAQDDLYIIRLVQGDGVPTVLVRVGLGEEVEWPLTKDTTTLKLPGSIYWFKIPFSKEIEDDPMSSDEEDNKGGVVNKNLDSDGDNVSEDMLMYSLTIEWKDQDDQLKAFDDILQTYSYFLVYETHEQPATEEEENVENGSGLMETLPEDTTPDNKKEIGQCEAYFRHVEPDIGQYKSAPAKLVAKGSTELIKGILSYGDSTVEMLSWVDQVMKKKINPRSKSQISPATLRRIRRVKRVTRTTEKVATGVLSGVVKGTTAINRKVLNTKPVKKFVDYTITGQFLHASFEGLHKTCDALEEVGKNVLSKSSNVTTNLVHHKYGKEAAEATGEGLDAAGHALGTAFAGFSIRKAFDPSRVMKSGNELGKSAVKSASGMKAKFFK</sequence>
<gene>
    <name evidence="3" type="ORF">K2173_007081</name>
</gene>
<dbReference type="Pfam" id="PF06911">
    <property type="entry name" value="Senescence"/>
    <property type="match status" value="1"/>
</dbReference>
<dbReference type="PANTHER" id="PTHR21068">
    <property type="entry name" value="SPARTIN"/>
    <property type="match status" value="1"/>
</dbReference>
<feature type="compositionally biased region" description="Acidic residues" evidence="1">
    <location>
        <begin position="131"/>
        <end position="140"/>
    </location>
</feature>
<evidence type="ECO:0000313" key="3">
    <source>
        <dbReference type="EMBL" id="KAJ8759469.1"/>
    </source>
</evidence>
<dbReference type="Proteomes" id="UP001159364">
    <property type="component" value="Linkage Group LG07"/>
</dbReference>
<proteinExistence type="predicted"/>
<feature type="domain" description="Senescence" evidence="2">
    <location>
        <begin position="253"/>
        <end position="420"/>
    </location>
</feature>
<keyword evidence="4" id="KW-1185">Reference proteome</keyword>
<comment type="caution">
    <text evidence="3">The sequence shown here is derived from an EMBL/GenBank/DDBJ whole genome shotgun (WGS) entry which is preliminary data.</text>
</comment>